<dbReference type="InterPro" id="IPR011109">
    <property type="entry name" value="DNA_bind_recombinase_dom"/>
</dbReference>
<accession>R5VC95</accession>
<dbReference type="Gene3D" id="3.90.1750.20">
    <property type="entry name" value="Putative Large Serine Recombinase, Chain B, Domain 2"/>
    <property type="match status" value="1"/>
</dbReference>
<dbReference type="PANTHER" id="PTHR30461:SF23">
    <property type="entry name" value="DNA RECOMBINASE-RELATED"/>
    <property type="match status" value="1"/>
</dbReference>
<organism evidence="3 4">
    <name type="scientific">Phocaeicola plebeius CAG:211</name>
    <dbReference type="NCBI Taxonomy" id="1263052"/>
    <lineage>
        <taxon>Bacteria</taxon>
        <taxon>Pseudomonadati</taxon>
        <taxon>Bacteroidota</taxon>
        <taxon>Bacteroidia</taxon>
        <taxon>Bacteroidales</taxon>
        <taxon>Bacteroidaceae</taxon>
        <taxon>Phocaeicola</taxon>
    </lineage>
</organism>
<dbReference type="Gene3D" id="3.40.50.1390">
    <property type="entry name" value="Resolvase, N-terminal catalytic domain"/>
    <property type="match status" value="1"/>
</dbReference>
<evidence type="ECO:0000313" key="4">
    <source>
        <dbReference type="Proteomes" id="UP000018372"/>
    </source>
</evidence>
<dbReference type="EMBL" id="CBAT010000198">
    <property type="protein sequence ID" value="CCZ87950.1"/>
    <property type="molecule type" value="Genomic_DNA"/>
</dbReference>
<dbReference type="InterPro" id="IPR038109">
    <property type="entry name" value="DNA_bind_recomb_sf"/>
</dbReference>
<dbReference type="SUPFAM" id="SSF53041">
    <property type="entry name" value="Resolvase-like"/>
    <property type="match status" value="1"/>
</dbReference>
<dbReference type="RefSeq" id="WP_022052623.1">
    <property type="nucleotide sequence ID" value="NZ_HF998056.1"/>
</dbReference>
<dbReference type="InterPro" id="IPR036162">
    <property type="entry name" value="Resolvase-like_N_sf"/>
</dbReference>
<evidence type="ECO:0000259" key="2">
    <source>
        <dbReference type="SMART" id="SM00857"/>
    </source>
</evidence>
<dbReference type="AlphaFoldDB" id="R5VC95"/>
<evidence type="ECO:0000256" key="1">
    <source>
        <dbReference type="SAM" id="Coils"/>
    </source>
</evidence>
<protein>
    <submittedName>
        <fullName evidence="3">Serine type site-specific recombinase</fullName>
    </submittedName>
</protein>
<feature type="coiled-coil region" evidence="1">
    <location>
        <begin position="384"/>
        <end position="418"/>
    </location>
</feature>
<dbReference type="GO" id="GO:0003677">
    <property type="term" value="F:DNA binding"/>
    <property type="evidence" value="ECO:0007669"/>
    <property type="project" value="InterPro"/>
</dbReference>
<dbReference type="Pfam" id="PF07508">
    <property type="entry name" value="Recombinase"/>
    <property type="match status" value="1"/>
</dbReference>
<gene>
    <name evidence="3" type="ORF">BN536_00266</name>
</gene>
<keyword evidence="1" id="KW-0175">Coiled coil</keyword>
<feature type="domain" description="Resolvase/invertase-type recombinase catalytic" evidence="2">
    <location>
        <begin position="4"/>
        <end position="152"/>
    </location>
</feature>
<dbReference type="PANTHER" id="PTHR30461">
    <property type="entry name" value="DNA-INVERTASE FROM LAMBDOID PROPHAGE"/>
    <property type="match status" value="1"/>
</dbReference>
<dbReference type="CDD" id="cd00338">
    <property type="entry name" value="Ser_Recombinase"/>
    <property type="match status" value="1"/>
</dbReference>
<reference evidence="3" key="1">
    <citation type="submission" date="2012-11" db="EMBL/GenBank/DDBJ databases">
        <title>Dependencies among metagenomic species, viruses, plasmids and units of genetic variation.</title>
        <authorList>
            <person name="Nielsen H.B."/>
            <person name="Almeida M."/>
            <person name="Juncker A.S."/>
            <person name="Rasmussen S."/>
            <person name="Li J."/>
            <person name="Sunagawa S."/>
            <person name="Plichta D."/>
            <person name="Gautier L."/>
            <person name="Le Chatelier E."/>
            <person name="Peletier E."/>
            <person name="Bonde I."/>
            <person name="Nielsen T."/>
            <person name="Manichanh C."/>
            <person name="Arumugam M."/>
            <person name="Batto J."/>
            <person name="Santos M.B.Q.D."/>
            <person name="Blom N."/>
            <person name="Borruel N."/>
            <person name="Burgdorf K.S."/>
            <person name="Boumezbeur F."/>
            <person name="Casellas F."/>
            <person name="Dore J."/>
            <person name="Guarner F."/>
            <person name="Hansen T."/>
            <person name="Hildebrand F."/>
            <person name="Kaas R.S."/>
            <person name="Kennedy S."/>
            <person name="Kristiansen K."/>
            <person name="Kultima J.R."/>
            <person name="Leonard P."/>
            <person name="Levenez F."/>
            <person name="Lund O."/>
            <person name="Moumen B."/>
            <person name="Le Paslier D."/>
            <person name="Pons N."/>
            <person name="Pedersen O."/>
            <person name="Prifti E."/>
            <person name="Qin J."/>
            <person name="Raes J."/>
            <person name="Tap J."/>
            <person name="Tims S."/>
            <person name="Ussery D.W."/>
            <person name="Yamada T."/>
            <person name="MetaHit consortium"/>
            <person name="Renault P."/>
            <person name="Sicheritz-Ponten T."/>
            <person name="Bork P."/>
            <person name="Wang J."/>
            <person name="Brunak S."/>
            <person name="Ehrlich S.D."/>
        </authorList>
    </citation>
    <scope>NUCLEOTIDE SEQUENCE [LARGE SCALE GENOMIC DNA]</scope>
</reference>
<evidence type="ECO:0000313" key="3">
    <source>
        <dbReference type="EMBL" id="CCZ87950.1"/>
    </source>
</evidence>
<dbReference type="SMART" id="SM00857">
    <property type="entry name" value="Resolvase"/>
    <property type="match status" value="1"/>
</dbReference>
<dbReference type="InterPro" id="IPR006119">
    <property type="entry name" value="Resolv_N"/>
</dbReference>
<sequence length="500" mass="57468">MKNCVIWTRVSTKRQEDNGGSLDDQRCKCEAFAKQNGYNIKGYFGGTHESAKTPGPLLKEMYHAIKKDKTISHIIVSVVDRFSRNVGQASTIIDELLKQNVVIVEAATSIDTSTREGIMMIKFKLTLAEWDNGNRTDKFISGRKHCLESGVYCGAAKPLGYDKHGKSLGTTFTINDKGKLIAKAFRWKLQGLANHQIINKLAAYGLEMSKQKLHHILTNPFYAGKIRHKMLEGKLVDGNQPCIVSYSDFLRVQDILSGKTGVYKHQKETPRFPLKRHVLCSKDHTPFTAYTVKRKNIDYYKCNLNGCKTNVSAKKLHYKYEELLRTYNIPKVLKPILHDIISTMMLSDNEEQRKNERLLKKQKTEYLNKLKACKIRFGTGDIDEDVYRITNEEYQEKLDNIELELAQCQKELSNHKEEVDEVFLICCKLDSLWKNSSLEIEQKLQNLLFPNGILWDKEIDNYRTFDENEALSVIARISRSYENKKEDFPEGKSSKVKLCA</sequence>
<comment type="caution">
    <text evidence="3">The sequence shown here is derived from an EMBL/GenBank/DDBJ whole genome shotgun (WGS) entry which is preliminary data.</text>
</comment>
<dbReference type="Pfam" id="PF00239">
    <property type="entry name" value="Resolvase"/>
    <property type="match status" value="1"/>
</dbReference>
<name>R5VC95_9BACT</name>
<dbReference type="Proteomes" id="UP000018372">
    <property type="component" value="Unassembled WGS sequence"/>
</dbReference>
<dbReference type="GO" id="GO:0000150">
    <property type="term" value="F:DNA strand exchange activity"/>
    <property type="evidence" value="ECO:0007669"/>
    <property type="project" value="InterPro"/>
</dbReference>
<dbReference type="InterPro" id="IPR050639">
    <property type="entry name" value="SSR_resolvase"/>
</dbReference>
<proteinExistence type="predicted"/>